<proteinExistence type="predicted"/>
<evidence type="ECO:0000313" key="3">
    <source>
        <dbReference type="Proteomes" id="UP001165381"/>
    </source>
</evidence>
<organism evidence="2 3">
    <name type="scientific">Jejuia spongiicola</name>
    <dbReference type="NCBI Taxonomy" id="2942207"/>
    <lineage>
        <taxon>Bacteria</taxon>
        <taxon>Pseudomonadati</taxon>
        <taxon>Bacteroidota</taxon>
        <taxon>Flavobacteriia</taxon>
        <taxon>Flavobacteriales</taxon>
        <taxon>Flavobacteriaceae</taxon>
        <taxon>Jejuia</taxon>
    </lineage>
</organism>
<feature type="signal peptide" evidence="1">
    <location>
        <begin position="1"/>
        <end position="26"/>
    </location>
</feature>
<feature type="non-terminal residue" evidence="2">
    <location>
        <position position="802"/>
    </location>
</feature>
<comment type="caution">
    <text evidence="2">The sequence shown here is derived from an EMBL/GenBank/DDBJ whole genome shotgun (WGS) entry which is preliminary data.</text>
</comment>
<sequence>MMYYSLKTIITSFLLYFAITSIQAQDADYFITTWVVAENETIRIPTYGIGYNYDVDWSYDGVTFNAESTNVSRDVTSANLTAGTYTVAIRGAFPRINFNNTNIGNIKYKIQTIEQWGTGTWTSMEEAFYGCSNLVVNATDIPNLSSATSTRRMFQDASSLVDNGGKMGDWDMSSITDMGLMFANATSFNAPINNWNTSNVEEFFRAFQDSFFDQSLGNWDISSATNMVGIFNNVSLSTTNYDATLIGWYTDSSGGANDGIDDVPYNIIFDGGNSQYCIAETAWNSLDTTFNWTITDDGLACTTEDYFITTWVVEENETITIPTTGTGYSYDIDWSYDGATFNPEATNVSGNATSTTLTAGTYTLAIRGVFPRIYFNNTGDKDKIQTIEQWGTNIWTSMEQSFRGCNNLVLNATDTPNLSQATSMLGMFLECSSFVDNGEAINNWNVSTITNMQQVFHGTLFNSPINNWEVSAVTTMSDMFRNTPYNQPLDNWDTSNVTDMSGMFLNNTSFNQPIDNWDISNVTTMNLMFRNTTLSQENYDATLIGWHTDTSGGANDGIDDIPSNITFHGGSSQYCTAETAWNSLNSTFNWTITDGGLGCTTEDYFITTWVVEESETITIPTTGTGYSYDVDWSYDGATFNPEATNVSGNTTSTTLTAGTYTVAIRGAFPRIYFNNTGDKDKIQTIEQWGANTWTSMEQSFQGCSNLVLNATDTPNLSQTISMLGMFLECSSFVDNGGAINNWNVSTITNMQQVFHGTLFNSPINNWKVSAVTTMSNMFRNTPFNQPLDNWDTSSVTNMLGMF</sequence>
<keyword evidence="3" id="KW-1185">Reference proteome</keyword>
<protein>
    <submittedName>
        <fullName evidence="2">BspA family leucine-rich repeat surface protein</fullName>
    </submittedName>
</protein>
<keyword evidence="1" id="KW-0732">Signal</keyword>
<feature type="chain" id="PRO_5047135539" evidence="1">
    <location>
        <begin position="27"/>
        <end position="802"/>
    </location>
</feature>
<dbReference type="InterPro" id="IPR005046">
    <property type="entry name" value="DUF285"/>
</dbReference>
<dbReference type="Pfam" id="PF03382">
    <property type="entry name" value="DUF285"/>
    <property type="match status" value="3"/>
</dbReference>
<name>A0ABT0QIB8_9FLAO</name>
<accession>A0ABT0QIB8</accession>
<dbReference type="EMBL" id="JAMFLZ010000014">
    <property type="protein sequence ID" value="MCL6296727.1"/>
    <property type="molecule type" value="Genomic_DNA"/>
</dbReference>
<dbReference type="InterPro" id="IPR011889">
    <property type="entry name" value="Liste_lipo_26"/>
</dbReference>
<dbReference type="NCBIfam" id="TIGR02167">
    <property type="entry name" value="Liste_lipo_26"/>
    <property type="match status" value="4"/>
</dbReference>
<evidence type="ECO:0000256" key="1">
    <source>
        <dbReference type="SAM" id="SignalP"/>
    </source>
</evidence>
<gene>
    <name evidence="2" type="ORF">M3P09_17105</name>
</gene>
<reference evidence="2" key="1">
    <citation type="submission" date="2022-05" db="EMBL/GenBank/DDBJ databases">
        <authorList>
            <person name="Park J.-S."/>
        </authorList>
    </citation>
    <scope>NUCLEOTIDE SEQUENCE</scope>
    <source>
        <strain evidence="2">2012CJ34-3</strain>
    </source>
</reference>
<evidence type="ECO:0000313" key="2">
    <source>
        <dbReference type="EMBL" id="MCL6296727.1"/>
    </source>
</evidence>
<dbReference type="Proteomes" id="UP001165381">
    <property type="component" value="Unassembled WGS sequence"/>
</dbReference>
<dbReference type="RefSeq" id="WP_249974047.1">
    <property type="nucleotide sequence ID" value="NZ_JAMFLZ010000014.1"/>
</dbReference>